<sequence>MMTFLLVKVLTMKYRVPQVLSLKTWKNLRKTKKDLNILLNLNLNLFMVLSHL</sequence>
<dbReference type="EMBL" id="BT138828">
    <property type="protein sequence ID" value="AFK38623.1"/>
    <property type="molecule type" value="mRNA"/>
</dbReference>
<reference evidence="1" key="1">
    <citation type="submission" date="2012-05" db="EMBL/GenBank/DDBJ databases">
        <authorList>
            <person name="Krishnakumar V."/>
            <person name="Cheung F."/>
            <person name="Xiao Y."/>
            <person name="Chan A."/>
            <person name="Moskal W.A."/>
            <person name="Town C.D."/>
        </authorList>
    </citation>
    <scope>NUCLEOTIDE SEQUENCE</scope>
</reference>
<evidence type="ECO:0000313" key="1">
    <source>
        <dbReference type="EMBL" id="AFK38623.1"/>
    </source>
</evidence>
<name>I3SED1_MEDTR</name>
<protein>
    <submittedName>
        <fullName evidence="1">Uncharacterized protein</fullName>
    </submittedName>
</protein>
<dbReference type="AlphaFoldDB" id="I3SED1"/>
<proteinExistence type="evidence at transcript level"/>
<accession>I3SED1</accession>
<organism evidence="1">
    <name type="scientific">Medicago truncatula</name>
    <name type="common">Barrel medic</name>
    <name type="synonym">Medicago tribuloides</name>
    <dbReference type="NCBI Taxonomy" id="3880"/>
    <lineage>
        <taxon>Eukaryota</taxon>
        <taxon>Viridiplantae</taxon>
        <taxon>Streptophyta</taxon>
        <taxon>Embryophyta</taxon>
        <taxon>Tracheophyta</taxon>
        <taxon>Spermatophyta</taxon>
        <taxon>Magnoliopsida</taxon>
        <taxon>eudicotyledons</taxon>
        <taxon>Gunneridae</taxon>
        <taxon>Pentapetalae</taxon>
        <taxon>rosids</taxon>
        <taxon>fabids</taxon>
        <taxon>Fabales</taxon>
        <taxon>Fabaceae</taxon>
        <taxon>Papilionoideae</taxon>
        <taxon>50 kb inversion clade</taxon>
        <taxon>NPAAA clade</taxon>
        <taxon>Hologalegina</taxon>
        <taxon>IRL clade</taxon>
        <taxon>Trifolieae</taxon>
        <taxon>Medicago</taxon>
    </lineage>
</organism>